<dbReference type="PANTHER" id="PTHR35146:SF1">
    <property type="entry name" value="UPF0178 PROTEIN YAII"/>
    <property type="match status" value="1"/>
</dbReference>
<evidence type="ECO:0000313" key="2">
    <source>
        <dbReference type="EMBL" id="ANF33547.1"/>
    </source>
</evidence>
<gene>
    <name evidence="2" type="ORF">A7978_00145</name>
</gene>
<dbReference type="Proteomes" id="UP000264231">
    <property type="component" value="Chromosome"/>
</dbReference>
<dbReference type="OMA" id="FTMNFHR"/>
<dbReference type="RefSeq" id="WP_011771993.1">
    <property type="nucleotide sequence ID" value="NZ_CP015629.1"/>
</dbReference>
<accession>A0A172XAK3</accession>
<organism evidence="2 3">
    <name type="scientific">Borrelia turicatae</name>
    <dbReference type="NCBI Taxonomy" id="142"/>
    <lineage>
        <taxon>Bacteria</taxon>
        <taxon>Pseudomonadati</taxon>
        <taxon>Spirochaetota</taxon>
        <taxon>Spirochaetia</taxon>
        <taxon>Spirochaetales</taxon>
        <taxon>Borreliaceae</taxon>
        <taxon>Borrelia</taxon>
    </lineage>
</organism>
<evidence type="ECO:0000313" key="3">
    <source>
        <dbReference type="Proteomes" id="UP000264231"/>
    </source>
</evidence>
<sequence length="143" mass="16932">MLNKIFVDADSCNLQVIKFLQNFVSNRNVRLILVANRHLNLEMSKNTSVKIARDVDSLILELIDKNSMVVTRDILFVKNLLNLQIKVMNDEGQIFDTNNINYLYFRSKLNINLGIKVKKYFHEETNKVRYSNFAMNFYRLFFN</sequence>
<dbReference type="EMBL" id="CP015629">
    <property type="protein sequence ID" value="ANF33547.1"/>
    <property type="molecule type" value="Genomic_DNA"/>
</dbReference>
<dbReference type="PANTHER" id="PTHR35146">
    <property type="entry name" value="UPF0178 PROTEIN YAII"/>
    <property type="match status" value="1"/>
</dbReference>
<reference evidence="2 3" key="1">
    <citation type="submission" date="2016-05" db="EMBL/GenBank/DDBJ databases">
        <title>Chromosome and linear plasmid sequence of a 2015 human isolate of tick-borne relapsing fever spirochete, Borrelia turicatae.</title>
        <authorList>
            <person name="Kingry L.C."/>
            <person name="Dhwani B."/>
            <person name="Replogle A."/>
            <person name="Sexton C."/>
            <person name="Rowe L."/>
            <person name="Stermole B.M."/>
            <person name="Christensen A.M."/>
            <person name="Schriefer M.E."/>
        </authorList>
    </citation>
    <scope>NUCLEOTIDE SEQUENCE [LARGE SCALE GENOMIC DNA]</scope>
    <source>
        <strain evidence="2 3">BTE5EL</strain>
    </source>
</reference>
<proteinExistence type="inferred from homology"/>
<dbReference type="AlphaFoldDB" id="A0A172XAK3"/>
<dbReference type="Pfam" id="PF02639">
    <property type="entry name" value="DUF188"/>
    <property type="match status" value="1"/>
</dbReference>
<protein>
    <recommendedName>
        <fullName evidence="4">Cytosolic protein</fullName>
    </recommendedName>
</protein>
<comment type="similarity">
    <text evidence="1">Belongs to the UPF0178 family.</text>
</comment>
<evidence type="ECO:0008006" key="4">
    <source>
        <dbReference type="Google" id="ProtNLM"/>
    </source>
</evidence>
<evidence type="ECO:0000256" key="1">
    <source>
        <dbReference type="ARBA" id="ARBA00008522"/>
    </source>
</evidence>
<dbReference type="InterPro" id="IPR003791">
    <property type="entry name" value="UPF0178"/>
</dbReference>
<name>A0A172XAK3_BORTU</name>